<feature type="non-terminal residue" evidence="14">
    <location>
        <position position="399"/>
    </location>
</feature>
<dbReference type="InterPro" id="IPR013088">
    <property type="entry name" value="Znf_NHR/GATA"/>
</dbReference>
<dbReference type="GO" id="GO:0008270">
    <property type="term" value="F:zinc ion binding"/>
    <property type="evidence" value="ECO:0007669"/>
    <property type="project" value="UniProtKB-KW"/>
</dbReference>
<comment type="similarity">
    <text evidence="2 11">Belongs to the nuclear hormone receptor family.</text>
</comment>
<dbReference type="PANTHER" id="PTHR24083">
    <property type="entry name" value="NUCLEAR HORMONE RECEPTOR"/>
    <property type="match status" value="1"/>
</dbReference>
<evidence type="ECO:0000256" key="9">
    <source>
        <dbReference type="ARBA" id="ARBA00023170"/>
    </source>
</evidence>
<evidence type="ECO:0000256" key="11">
    <source>
        <dbReference type="RuleBase" id="RU004334"/>
    </source>
</evidence>
<dbReference type="GO" id="GO:0000978">
    <property type="term" value="F:RNA polymerase II cis-regulatory region sequence-specific DNA binding"/>
    <property type="evidence" value="ECO:0007669"/>
    <property type="project" value="InterPro"/>
</dbReference>
<evidence type="ECO:0000256" key="2">
    <source>
        <dbReference type="ARBA" id="ARBA00005993"/>
    </source>
</evidence>
<evidence type="ECO:0000256" key="10">
    <source>
        <dbReference type="ARBA" id="ARBA00023242"/>
    </source>
</evidence>
<sequence length="399" mass="45919">MASRPEFCAVCGDPAIGFHYDVASCSGCRSFFRRTIKQEKEYECKREGECMVERHLERANCRACRLDACIEAGMNPKALQSADIDIPNNKLAQMIVERQLIKRAAAVALIRPSTSVSVEDRMQGLIDELVLAKQAHDRIRSSIFSPTPFDRYDLDKVFNEPSKIGTHWGDMMEEGNRELVKQSIIYPIHQARAPAFGMMVGRWKFWGLADSVYSIEYMRTFPFFESLSRKDKRLLAIHSVVACSVFTRSYYSTEQRSEVTINPDGLRHNKRWATVLDLEYDCEIIMAIYRLSISEKEYAVLKAIVCTDYDIIGMSEEGRTALEQYQTACRKSLLSLVMARRGLIEGPRYFAALLLLISTLRKLDVVKKKEHKLVYHTIYRNTPYESRLVEEILYEDPLL</sequence>
<dbReference type="InterPro" id="IPR001723">
    <property type="entry name" value="Nuclear_hrmn_rcpt"/>
</dbReference>
<gene>
    <name evidence="14" type="ORF">PENTCL1PPCAC_25452</name>
</gene>
<dbReference type="CDD" id="cd06960">
    <property type="entry name" value="NR_DBD_HNF4A"/>
    <property type="match status" value="1"/>
</dbReference>
<dbReference type="GO" id="GO:0003700">
    <property type="term" value="F:DNA-binding transcription factor activity"/>
    <property type="evidence" value="ECO:0007669"/>
    <property type="project" value="InterPro"/>
</dbReference>
<dbReference type="SMART" id="SM00430">
    <property type="entry name" value="HOLI"/>
    <property type="match status" value="1"/>
</dbReference>
<keyword evidence="3 11" id="KW-0479">Metal-binding</keyword>
<dbReference type="SUPFAM" id="SSF48508">
    <property type="entry name" value="Nuclear receptor ligand-binding domain"/>
    <property type="match status" value="1"/>
</dbReference>
<dbReference type="PROSITE" id="PS51030">
    <property type="entry name" value="NUCLEAR_REC_DBD_2"/>
    <property type="match status" value="1"/>
</dbReference>
<dbReference type="GO" id="GO:0005634">
    <property type="term" value="C:nucleus"/>
    <property type="evidence" value="ECO:0007669"/>
    <property type="project" value="UniProtKB-SubCell"/>
</dbReference>
<dbReference type="PROSITE" id="PS00031">
    <property type="entry name" value="NUCLEAR_REC_DBD_1"/>
    <property type="match status" value="1"/>
</dbReference>
<keyword evidence="9 11" id="KW-0675">Receptor</keyword>
<feature type="domain" description="NR LBD" evidence="13">
    <location>
        <begin position="180"/>
        <end position="394"/>
    </location>
</feature>
<keyword evidence="6 11" id="KW-0805">Transcription regulation</keyword>
<dbReference type="AlphaFoldDB" id="A0AAV5UA97"/>
<keyword evidence="10 11" id="KW-0539">Nucleus</keyword>
<dbReference type="PRINTS" id="PR00047">
    <property type="entry name" value="STROIDFINGER"/>
</dbReference>
<keyword evidence="8 11" id="KW-0804">Transcription</keyword>
<comment type="caution">
    <text evidence="14">The sequence shown here is derived from an EMBL/GenBank/DDBJ whole genome shotgun (WGS) entry which is preliminary data.</text>
</comment>
<dbReference type="SUPFAM" id="SSF57716">
    <property type="entry name" value="Glucocorticoid receptor-like (DNA-binding domain)"/>
    <property type="match status" value="1"/>
</dbReference>
<dbReference type="InterPro" id="IPR001628">
    <property type="entry name" value="Znf_hrmn_rcpt"/>
</dbReference>
<comment type="subcellular location">
    <subcellularLocation>
        <location evidence="1 11">Nucleus</location>
    </subcellularLocation>
</comment>
<organism evidence="14 15">
    <name type="scientific">Pristionchus entomophagus</name>
    <dbReference type="NCBI Taxonomy" id="358040"/>
    <lineage>
        <taxon>Eukaryota</taxon>
        <taxon>Metazoa</taxon>
        <taxon>Ecdysozoa</taxon>
        <taxon>Nematoda</taxon>
        <taxon>Chromadorea</taxon>
        <taxon>Rhabditida</taxon>
        <taxon>Rhabditina</taxon>
        <taxon>Diplogasteromorpha</taxon>
        <taxon>Diplogasteroidea</taxon>
        <taxon>Neodiplogasteridae</taxon>
        <taxon>Pristionchus</taxon>
    </lineage>
</organism>
<evidence type="ECO:0000313" key="14">
    <source>
        <dbReference type="EMBL" id="GMT03278.1"/>
    </source>
</evidence>
<keyword evidence="7 11" id="KW-0238">DNA-binding</keyword>
<dbReference type="PROSITE" id="PS51843">
    <property type="entry name" value="NR_LBD"/>
    <property type="match status" value="1"/>
</dbReference>
<keyword evidence="4 11" id="KW-0863">Zinc-finger</keyword>
<dbReference type="Gene3D" id="3.30.50.10">
    <property type="entry name" value="Erythroid Transcription Factor GATA-1, subunit A"/>
    <property type="match status" value="1"/>
</dbReference>
<dbReference type="Pfam" id="PF00104">
    <property type="entry name" value="Hormone_recep"/>
    <property type="match status" value="1"/>
</dbReference>
<evidence type="ECO:0000256" key="3">
    <source>
        <dbReference type="ARBA" id="ARBA00022723"/>
    </source>
</evidence>
<proteinExistence type="inferred from homology"/>
<accession>A0AAV5UA97</accession>
<feature type="domain" description="Nuclear receptor" evidence="12">
    <location>
        <begin position="5"/>
        <end position="81"/>
    </location>
</feature>
<dbReference type="Gene3D" id="1.10.565.10">
    <property type="entry name" value="Retinoid X Receptor"/>
    <property type="match status" value="1"/>
</dbReference>
<evidence type="ECO:0000256" key="4">
    <source>
        <dbReference type="ARBA" id="ARBA00022771"/>
    </source>
</evidence>
<dbReference type="InterPro" id="IPR035500">
    <property type="entry name" value="NHR-like_dom_sf"/>
</dbReference>
<evidence type="ECO:0000256" key="7">
    <source>
        <dbReference type="ARBA" id="ARBA00023125"/>
    </source>
</evidence>
<dbReference type="SMART" id="SM00399">
    <property type="entry name" value="ZnF_C4"/>
    <property type="match status" value="1"/>
</dbReference>
<dbReference type="EMBL" id="BTSX01000006">
    <property type="protein sequence ID" value="GMT03278.1"/>
    <property type="molecule type" value="Genomic_DNA"/>
</dbReference>
<dbReference type="InterPro" id="IPR050274">
    <property type="entry name" value="Nuclear_hormone_rcpt_NR2"/>
</dbReference>
<evidence type="ECO:0000259" key="12">
    <source>
        <dbReference type="PROSITE" id="PS51030"/>
    </source>
</evidence>
<evidence type="ECO:0000313" key="15">
    <source>
        <dbReference type="Proteomes" id="UP001432027"/>
    </source>
</evidence>
<evidence type="ECO:0000256" key="6">
    <source>
        <dbReference type="ARBA" id="ARBA00023015"/>
    </source>
</evidence>
<name>A0AAV5UA97_9BILA</name>
<dbReference type="FunFam" id="3.30.50.10:FF:000030">
    <property type="entry name" value="Nuclear Hormone Receptor family"/>
    <property type="match status" value="1"/>
</dbReference>
<dbReference type="InterPro" id="IPR049636">
    <property type="entry name" value="HNF4-like_DBD"/>
</dbReference>
<keyword evidence="5 11" id="KW-0862">Zinc</keyword>
<evidence type="ECO:0000256" key="1">
    <source>
        <dbReference type="ARBA" id="ARBA00004123"/>
    </source>
</evidence>
<evidence type="ECO:0000256" key="5">
    <source>
        <dbReference type="ARBA" id="ARBA00022833"/>
    </source>
</evidence>
<evidence type="ECO:0008006" key="16">
    <source>
        <dbReference type="Google" id="ProtNLM"/>
    </source>
</evidence>
<evidence type="ECO:0000256" key="8">
    <source>
        <dbReference type="ARBA" id="ARBA00023163"/>
    </source>
</evidence>
<dbReference type="InterPro" id="IPR000536">
    <property type="entry name" value="Nucl_hrmn_rcpt_lig-bd"/>
</dbReference>
<dbReference type="Pfam" id="PF00105">
    <property type="entry name" value="zf-C4"/>
    <property type="match status" value="1"/>
</dbReference>
<keyword evidence="15" id="KW-1185">Reference proteome</keyword>
<dbReference type="PRINTS" id="PR00398">
    <property type="entry name" value="STRDHORMONER"/>
</dbReference>
<reference evidence="14" key="1">
    <citation type="submission" date="2023-10" db="EMBL/GenBank/DDBJ databases">
        <title>Genome assembly of Pristionchus species.</title>
        <authorList>
            <person name="Yoshida K."/>
            <person name="Sommer R.J."/>
        </authorList>
    </citation>
    <scope>NUCLEOTIDE SEQUENCE</scope>
    <source>
        <strain evidence="14">RS0144</strain>
    </source>
</reference>
<dbReference type="Proteomes" id="UP001432027">
    <property type="component" value="Unassembled WGS sequence"/>
</dbReference>
<protein>
    <recommendedName>
        <fullName evidence="16">Nuclear receptor</fullName>
    </recommendedName>
</protein>
<evidence type="ECO:0000259" key="13">
    <source>
        <dbReference type="PROSITE" id="PS51843"/>
    </source>
</evidence>